<evidence type="ECO:0000313" key="2">
    <source>
        <dbReference type="Proteomes" id="UP000306393"/>
    </source>
</evidence>
<reference evidence="1 2" key="1">
    <citation type="journal article" date="2019" name="Sci. Rep.">
        <title>Differences in resource use lead to coexistence of seed-transmitted microbial populations.</title>
        <authorList>
            <person name="Torres-Cortes G."/>
            <person name="Garcia B.J."/>
            <person name="Compant S."/>
            <person name="Rezki S."/>
            <person name="Jones P."/>
            <person name="Preveaux A."/>
            <person name="Briand M."/>
            <person name="Roulet A."/>
            <person name="Bouchez O."/>
            <person name="Jacobson D."/>
            <person name="Barret M."/>
        </authorList>
    </citation>
    <scope>NUCLEOTIDE SEQUENCE [LARGE SCALE GENOMIC DNA]</scope>
    <source>
        <strain evidence="1 2">CFBP13511</strain>
    </source>
</reference>
<protein>
    <submittedName>
        <fullName evidence="1">Uncharacterized protein</fullName>
    </submittedName>
</protein>
<dbReference type="Proteomes" id="UP000306393">
    <property type="component" value="Unassembled WGS sequence"/>
</dbReference>
<name>A0A4U3ESF2_9GAMM</name>
<dbReference type="EMBL" id="QGAC01000038">
    <property type="protein sequence ID" value="TKJ83325.1"/>
    <property type="molecule type" value="Genomic_DNA"/>
</dbReference>
<accession>A0A4U3ESF2</accession>
<organism evidence="1 2">
    <name type="scientific">Erwinia persicina</name>
    <dbReference type="NCBI Taxonomy" id="55211"/>
    <lineage>
        <taxon>Bacteria</taxon>
        <taxon>Pseudomonadati</taxon>
        <taxon>Pseudomonadota</taxon>
        <taxon>Gammaproteobacteria</taxon>
        <taxon>Enterobacterales</taxon>
        <taxon>Erwiniaceae</taxon>
        <taxon>Erwinia</taxon>
    </lineage>
</organism>
<comment type="caution">
    <text evidence="1">The sequence shown here is derived from an EMBL/GenBank/DDBJ whole genome shotgun (WGS) entry which is preliminary data.</text>
</comment>
<evidence type="ECO:0000313" key="1">
    <source>
        <dbReference type="EMBL" id="TKJ83325.1"/>
    </source>
</evidence>
<proteinExistence type="predicted"/>
<dbReference type="AlphaFoldDB" id="A0A4U3ESF2"/>
<gene>
    <name evidence="1" type="ORF">EpCFBP13511_22940</name>
</gene>
<sequence length="95" mass="10202">MFCSEVTFGINDIPSVLFEVNGLYGRAAGNGSKLTDYLLYFAAGGGRLMSKEEAVNAAGGGFQACAGLPGAGMTVQRQHRHRDGRGYLRRWCIRG</sequence>